<organism evidence="1 2">
    <name type="scientific">Eruca vesicaria subsp. sativa</name>
    <name type="common">Garden rocket</name>
    <name type="synonym">Eruca sativa</name>
    <dbReference type="NCBI Taxonomy" id="29727"/>
    <lineage>
        <taxon>Eukaryota</taxon>
        <taxon>Viridiplantae</taxon>
        <taxon>Streptophyta</taxon>
        <taxon>Embryophyta</taxon>
        <taxon>Tracheophyta</taxon>
        <taxon>Spermatophyta</taxon>
        <taxon>Magnoliopsida</taxon>
        <taxon>eudicotyledons</taxon>
        <taxon>Gunneridae</taxon>
        <taxon>Pentapetalae</taxon>
        <taxon>rosids</taxon>
        <taxon>malvids</taxon>
        <taxon>Brassicales</taxon>
        <taxon>Brassicaceae</taxon>
        <taxon>Brassiceae</taxon>
        <taxon>Eruca</taxon>
    </lineage>
</organism>
<dbReference type="EMBL" id="CAKOAT010650709">
    <property type="protein sequence ID" value="CAH8385108.1"/>
    <property type="molecule type" value="Genomic_DNA"/>
</dbReference>
<accession>A0ABC8LNM0</accession>
<dbReference type="AlphaFoldDB" id="A0ABC8LNM0"/>
<proteinExistence type="predicted"/>
<protein>
    <submittedName>
        <fullName evidence="1">Uncharacterized protein</fullName>
    </submittedName>
</protein>
<evidence type="ECO:0000313" key="2">
    <source>
        <dbReference type="Proteomes" id="UP001642260"/>
    </source>
</evidence>
<evidence type="ECO:0000313" key="1">
    <source>
        <dbReference type="EMBL" id="CAH8385108.1"/>
    </source>
</evidence>
<keyword evidence="2" id="KW-1185">Reference proteome</keyword>
<dbReference type="InterPro" id="IPR002554">
    <property type="entry name" value="PP2A_B56"/>
</dbReference>
<sequence>MMRLIDRLKYVSISEKHELFLKKLRLCCVVFDFVAEPQLKEKEIKRQTLLEVVDYVISSESVIQEATKIVSTNLFSNQQWTNNKTPKAGDLEKAEEGSLNPSWPHLQIGKLYHQLINLIISYKTISEHMSSSFMSQNAVNNPETHGQQLHCAFQEFDPSINIAPDFHGQKLSHLDITSQLDYHLSEVRQEFNNIPSVKLDVSDESEFTTPSSVRVPPSAFLGPKCAL</sequence>
<dbReference type="Proteomes" id="UP001642260">
    <property type="component" value="Unassembled WGS sequence"/>
</dbReference>
<gene>
    <name evidence="1" type="ORF">ERUC_LOCUS37591</name>
</gene>
<dbReference type="InterPro" id="IPR016024">
    <property type="entry name" value="ARM-type_fold"/>
</dbReference>
<comment type="caution">
    <text evidence="1">The sequence shown here is derived from an EMBL/GenBank/DDBJ whole genome shotgun (WGS) entry which is preliminary data.</text>
</comment>
<dbReference type="Gene3D" id="1.25.10.10">
    <property type="entry name" value="Leucine-rich Repeat Variant"/>
    <property type="match status" value="1"/>
</dbReference>
<dbReference type="InterPro" id="IPR011989">
    <property type="entry name" value="ARM-like"/>
</dbReference>
<dbReference type="PANTHER" id="PTHR10257:SF60">
    <property type="entry name" value="SERINE_THREONINE PROTEIN PHOSPHATASE 2A 55 KDA REGULATORY SUBUNIT B' DELTA ISOFORM"/>
    <property type="match status" value="1"/>
</dbReference>
<dbReference type="PANTHER" id="PTHR10257">
    <property type="entry name" value="SERINE/THREONINE PROTEIN PHOSPHATASE 2A PP2A REGULATORY SUBUNIT B"/>
    <property type="match status" value="1"/>
</dbReference>
<dbReference type="Pfam" id="PF01603">
    <property type="entry name" value="B56"/>
    <property type="match status" value="1"/>
</dbReference>
<name>A0ABC8LNM0_ERUVS</name>
<dbReference type="SUPFAM" id="SSF48371">
    <property type="entry name" value="ARM repeat"/>
    <property type="match status" value="1"/>
</dbReference>
<reference evidence="1 2" key="1">
    <citation type="submission" date="2022-03" db="EMBL/GenBank/DDBJ databases">
        <authorList>
            <person name="Macdonald S."/>
            <person name="Ahmed S."/>
            <person name="Newling K."/>
        </authorList>
    </citation>
    <scope>NUCLEOTIDE SEQUENCE [LARGE SCALE GENOMIC DNA]</scope>
</reference>